<evidence type="ECO:0000313" key="3">
    <source>
        <dbReference type="Proteomes" id="UP001341281"/>
    </source>
</evidence>
<evidence type="ECO:0000256" key="1">
    <source>
        <dbReference type="SAM" id="MobiDB-lite"/>
    </source>
</evidence>
<proteinExistence type="predicted"/>
<dbReference type="Proteomes" id="UP001341281">
    <property type="component" value="Chromosome 06"/>
</dbReference>
<dbReference type="EMBL" id="CP144750">
    <property type="protein sequence ID" value="WVZ81833.1"/>
    <property type="molecule type" value="Genomic_DNA"/>
</dbReference>
<organism evidence="2 3">
    <name type="scientific">Paspalum notatum var. saurae</name>
    <dbReference type="NCBI Taxonomy" id="547442"/>
    <lineage>
        <taxon>Eukaryota</taxon>
        <taxon>Viridiplantae</taxon>
        <taxon>Streptophyta</taxon>
        <taxon>Embryophyta</taxon>
        <taxon>Tracheophyta</taxon>
        <taxon>Spermatophyta</taxon>
        <taxon>Magnoliopsida</taxon>
        <taxon>Liliopsida</taxon>
        <taxon>Poales</taxon>
        <taxon>Poaceae</taxon>
        <taxon>PACMAD clade</taxon>
        <taxon>Panicoideae</taxon>
        <taxon>Andropogonodae</taxon>
        <taxon>Paspaleae</taxon>
        <taxon>Paspalinae</taxon>
        <taxon>Paspalum</taxon>
    </lineage>
</organism>
<protein>
    <submittedName>
        <fullName evidence="2">Uncharacterized protein</fullName>
    </submittedName>
</protein>
<feature type="region of interest" description="Disordered" evidence="1">
    <location>
        <begin position="339"/>
        <end position="358"/>
    </location>
</feature>
<gene>
    <name evidence="2" type="ORF">U9M48_029167</name>
</gene>
<name>A0AAQ3TYA7_PASNO</name>
<feature type="compositionally biased region" description="Low complexity" evidence="1">
    <location>
        <begin position="341"/>
        <end position="353"/>
    </location>
</feature>
<sequence>MELPQGGLTGGIMGKNVFGALFCVGSGGSTRYSTVVKHLNQHHVSAARRASPQPGRRRDVGDPVEQHVVPHVDGAGQAPVQAVAGVPHPPLVVVAAGVAVGAQHHRLGDVQHPEPPAAPGAGGLLPHPGHLLALHPPQLPPDAPRAELGFLQRPRPVAVAAAEPGAVLEVVRRVGAQEGDEAGLAVAAPCDGLERRPDDAAHGVGDAKIREVGLAAVDAADSAAALPEVVDAEEPVAAGDDGVVEPREAAGPVGAEPVEVDVEGRRRLAVGVEDRLRVRNSVHIAMSVKSCAGKRHVRNLSNASRCTSVGVSACERRQSSDSIWLRASESPMNASVFPRATSRNRTGSNRGRSQPAGCHLQKRWPGSLPYFWQFLKSGSVGHVRRSCRRVCRWQRDVVCRRPITSGSPSKVLCVRASSAVVTSKPCDE</sequence>
<dbReference type="AlphaFoldDB" id="A0AAQ3TYA7"/>
<evidence type="ECO:0000313" key="2">
    <source>
        <dbReference type="EMBL" id="WVZ81833.1"/>
    </source>
</evidence>
<reference evidence="2 3" key="1">
    <citation type="submission" date="2024-02" db="EMBL/GenBank/DDBJ databases">
        <title>High-quality chromosome-scale genome assembly of Pensacola bahiagrass (Paspalum notatum Flugge var. saurae).</title>
        <authorList>
            <person name="Vega J.M."/>
            <person name="Podio M."/>
            <person name="Orjuela J."/>
            <person name="Siena L.A."/>
            <person name="Pessino S.C."/>
            <person name="Combes M.C."/>
            <person name="Mariac C."/>
            <person name="Albertini E."/>
            <person name="Pupilli F."/>
            <person name="Ortiz J.P.A."/>
            <person name="Leblanc O."/>
        </authorList>
    </citation>
    <scope>NUCLEOTIDE SEQUENCE [LARGE SCALE GENOMIC DNA]</scope>
    <source>
        <strain evidence="2">R1</strain>
        <tissue evidence="2">Leaf</tissue>
    </source>
</reference>
<keyword evidence="3" id="KW-1185">Reference proteome</keyword>
<accession>A0AAQ3TYA7</accession>